<dbReference type="PROSITE" id="PS50966">
    <property type="entry name" value="ZF_SWIM"/>
    <property type="match status" value="1"/>
</dbReference>
<reference evidence="8" key="1">
    <citation type="journal article" date="2019" name="Int. J. Syst. Evol. Microbiol.">
        <title>The Global Catalogue of Microorganisms (GCM) 10K type strain sequencing project: providing services to taxonomists for standard genome sequencing and annotation.</title>
        <authorList>
            <consortium name="The Broad Institute Genomics Platform"/>
            <consortium name="The Broad Institute Genome Sequencing Center for Infectious Disease"/>
            <person name="Wu L."/>
            <person name="Ma J."/>
        </authorList>
    </citation>
    <scope>NUCLEOTIDE SEQUENCE [LARGE SCALE GENOMIC DNA]</scope>
    <source>
        <strain evidence="8">JCM 16902</strain>
    </source>
</reference>
<evidence type="ECO:0000256" key="1">
    <source>
        <dbReference type="ARBA" id="ARBA00022801"/>
    </source>
</evidence>
<evidence type="ECO:0000259" key="5">
    <source>
        <dbReference type="PROSITE" id="PS51192"/>
    </source>
</evidence>
<dbReference type="InterPro" id="IPR027417">
    <property type="entry name" value="P-loop_NTPase"/>
</dbReference>
<dbReference type="Proteomes" id="UP001501074">
    <property type="component" value="Unassembled WGS sequence"/>
</dbReference>
<name>A0ABP6ZWW1_9ACTN</name>
<feature type="compositionally biased region" description="Low complexity" evidence="3">
    <location>
        <begin position="152"/>
        <end position="165"/>
    </location>
</feature>
<dbReference type="SMART" id="SM00490">
    <property type="entry name" value="HELICc"/>
    <property type="match status" value="1"/>
</dbReference>
<keyword evidence="2" id="KW-0479">Metal-binding</keyword>
<feature type="domain" description="Helicase ATP-binding" evidence="5">
    <location>
        <begin position="668"/>
        <end position="831"/>
    </location>
</feature>
<feature type="domain" description="SWIM-type" evidence="4">
    <location>
        <begin position="59"/>
        <end position="96"/>
    </location>
</feature>
<accession>A0ABP6ZWW1</accession>
<dbReference type="Gene3D" id="3.40.50.300">
    <property type="entry name" value="P-loop containing nucleotide triphosphate hydrolases"/>
    <property type="match status" value="1"/>
</dbReference>
<evidence type="ECO:0000256" key="3">
    <source>
        <dbReference type="SAM" id="MobiDB-lite"/>
    </source>
</evidence>
<protein>
    <submittedName>
        <fullName evidence="7">DEAD/DEAH box helicase</fullName>
    </submittedName>
</protein>
<evidence type="ECO:0000256" key="2">
    <source>
        <dbReference type="PROSITE-ProRule" id="PRU00325"/>
    </source>
</evidence>
<dbReference type="RefSeq" id="WP_231487076.1">
    <property type="nucleotide sequence ID" value="NZ_BAAAZO010000008.1"/>
</dbReference>
<dbReference type="PANTHER" id="PTHR10799">
    <property type="entry name" value="SNF2/RAD54 HELICASE FAMILY"/>
    <property type="match status" value="1"/>
</dbReference>
<keyword evidence="2" id="KW-0863">Zinc-finger</keyword>
<dbReference type="EMBL" id="BAAAZO010000008">
    <property type="protein sequence ID" value="GAA3621461.1"/>
    <property type="molecule type" value="Genomic_DNA"/>
</dbReference>
<evidence type="ECO:0000259" key="4">
    <source>
        <dbReference type="PROSITE" id="PS50966"/>
    </source>
</evidence>
<sequence>MAVLTLTDVQMAVHNLVGTAALLTGRALAQSGRVQKVEVDPSSGNVRAVVRDGKVARQVEVTARYRDNGTFDVDEASCACGAAPCQHVAALILTHFDKPASTAEGKRATRRSRSATIPAPAPAPQPAPWETALTTALAPPPAPVDHGRRHASSIPRPEEPASSAAPPIALQFELVSDPGFRIGVRPVVPGRNGAWVRSNISWYSLGYPEYHMPLVPRSQVRLLRELHALPSAHDHSYRDKVLMLDSIISRRVWDLLREIQETGIPLVMAGRGAAPVHVLTEPVVARVLIRRRETGLVLEPVLEGAGQQVTRGYLPISDPPHGVAWESSPGDGLRLARLSAAPPQLFWQLSQGDIPPIPAADEERFLSEFYPQLSRHLEVVSPDNSLVLPAAQPPVLELTVTPLGDHHMRLDWAWAYRLGATSHHEPLLARPGPLPPGRDLGAETRTLDEIRPLLAEFPDLTQNTISGVIPLSQSEVHGVTTARLMSQTIPLLRDRTDVDVRLAVDQIPDYREIDDAPVFEFVPTDASGGGGANSQQDWFDLAVTITVDGQTVPFNQLFVALAQDETELLLDDGLWFSLDRDEFHQLAALIAESRELLDAPGGTLRLSRFHAGMWDEIERLGVINGQVDGWRESIRALSQAADFPEQKLPSGLEATLRPYQEDGFRWLATLFEHRLGGVLADDMGLGKTVQTLALFLHARENGLTDHPFLVVAPTSVAANWAQEAARFAPGFTVSTITATGARRGHDVAGAAHDADLVITSYTLFRLEFEQYSELQWAGLVLDEAQAVKNYQGAGYRCARELPAAFKLAITGTPMENNLMELWALLSITSPGLFPRPERFTEYYRTPIEREQNPDRLDQLRRRITPLMLRRTKELVAADLPDRQEQVLELELAPRHRKIYQKYLQRERQKVLGLLGDLNRNRFEIFRSLTLLRQATLDVGLVDPAHAGVPSTKLDALMEQLTEIAAEGHRILVFSQFTRFLSRAADRLDQAGIEYCYLDGKTKNRARVVSQFREGTAPVFLISLKAGGTGLNLTEADYVFLLDPWWNPAVEAQAVDRAHRIGQTRNVMVYRLVARDTIEEKVVALKARKSALTNSVLDGEAMGSAALTADDIRGLLD</sequence>
<keyword evidence="7" id="KW-0347">Helicase</keyword>
<feature type="domain" description="Helicase C-terminal" evidence="6">
    <location>
        <begin position="952"/>
        <end position="1107"/>
    </location>
</feature>
<keyword evidence="8" id="KW-1185">Reference proteome</keyword>
<dbReference type="GO" id="GO:0004386">
    <property type="term" value="F:helicase activity"/>
    <property type="evidence" value="ECO:0007669"/>
    <property type="project" value="UniProtKB-KW"/>
</dbReference>
<gene>
    <name evidence="7" type="ORF">GCM10022223_42920</name>
</gene>
<keyword evidence="7" id="KW-0067">ATP-binding</keyword>
<dbReference type="InterPro" id="IPR001650">
    <property type="entry name" value="Helicase_C-like"/>
</dbReference>
<dbReference type="Pfam" id="PF00271">
    <property type="entry name" value="Helicase_C"/>
    <property type="match status" value="1"/>
</dbReference>
<evidence type="ECO:0000313" key="7">
    <source>
        <dbReference type="EMBL" id="GAA3621461.1"/>
    </source>
</evidence>
<dbReference type="CDD" id="cd18793">
    <property type="entry name" value="SF2_C_SNF"/>
    <property type="match status" value="1"/>
</dbReference>
<dbReference type="Pfam" id="PF00176">
    <property type="entry name" value="SNF2-rel_dom"/>
    <property type="match status" value="1"/>
</dbReference>
<organism evidence="7 8">
    <name type="scientific">Kineosporia mesophila</name>
    <dbReference type="NCBI Taxonomy" id="566012"/>
    <lineage>
        <taxon>Bacteria</taxon>
        <taxon>Bacillati</taxon>
        <taxon>Actinomycetota</taxon>
        <taxon>Actinomycetes</taxon>
        <taxon>Kineosporiales</taxon>
        <taxon>Kineosporiaceae</taxon>
        <taxon>Kineosporia</taxon>
    </lineage>
</organism>
<dbReference type="InterPro" id="IPR014001">
    <property type="entry name" value="Helicase_ATP-bd"/>
</dbReference>
<feature type="compositionally biased region" description="Low complexity" evidence="3">
    <location>
        <begin position="128"/>
        <end position="137"/>
    </location>
</feature>
<keyword evidence="7" id="KW-0547">Nucleotide-binding</keyword>
<dbReference type="PROSITE" id="PS51194">
    <property type="entry name" value="HELICASE_CTER"/>
    <property type="match status" value="1"/>
</dbReference>
<dbReference type="SUPFAM" id="SSF52540">
    <property type="entry name" value="P-loop containing nucleoside triphosphate hydrolases"/>
    <property type="match status" value="2"/>
</dbReference>
<dbReference type="InterPro" id="IPR049730">
    <property type="entry name" value="SNF2/RAD54-like_C"/>
</dbReference>
<proteinExistence type="predicted"/>
<dbReference type="InterPro" id="IPR007527">
    <property type="entry name" value="Znf_SWIM"/>
</dbReference>
<dbReference type="GO" id="GO:0005524">
    <property type="term" value="F:ATP binding"/>
    <property type="evidence" value="ECO:0007669"/>
    <property type="project" value="UniProtKB-KW"/>
</dbReference>
<feature type="region of interest" description="Disordered" evidence="3">
    <location>
        <begin position="100"/>
        <end position="165"/>
    </location>
</feature>
<dbReference type="Gene3D" id="3.40.50.10810">
    <property type="entry name" value="Tandem AAA-ATPase domain"/>
    <property type="match status" value="1"/>
</dbReference>
<dbReference type="CDD" id="cd18012">
    <property type="entry name" value="DEXQc_arch_SWI2_SNF2"/>
    <property type="match status" value="1"/>
</dbReference>
<evidence type="ECO:0000313" key="8">
    <source>
        <dbReference type="Proteomes" id="UP001501074"/>
    </source>
</evidence>
<evidence type="ECO:0000259" key="6">
    <source>
        <dbReference type="PROSITE" id="PS51194"/>
    </source>
</evidence>
<keyword evidence="2" id="KW-0862">Zinc</keyword>
<dbReference type="InterPro" id="IPR000330">
    <property type="entry name" value="SNF2_N"/>
</dbReference>
<comment type="caution">
    <text evidence="7">The sequence shown here is derived from an EMBL/GenBank/DDBJ whole genome shotgun (WGS) entry which is preliminary data.</text>
</comment>
<dbReference type="PROSITE" id="PS51192">
    <property type="entry name" value="HELICASE_ATP_BIND_1"/>
    <property type="match status" value="1"/>
</dbReference>
<dbReference type="InterPro" id="IPR038718">
    <property type="entry name" value="SNF2-like_sf"/>
</dbReference>
<dbReference type="SMART" id="SM00487">
    <property type="entry name" value="DEXDc"/>
    <property type="match status" value="1"/>
</dbReference>
<keyword evidence="1" id="KW-0378">Hydrolase</keyword>